<protein>
    <recommendedName>
        <fullName evidence="4 13">Error-prone DNA polymerase</fullName>
        <ecNumber evidence="3 13">2.7.7.7</ecNumber>
    </recommendedName>
</protein>
<organism evidence="16 17">
    <name type="scientific">Candidatus Neomicrothrix subdominans</name>
    <dbReference type="NCBI Taxonomy" id="2954438"/>
    <lineage>
        <taxon>Bacteria</taxon>
        <taxon>Bacillati</taxon>
        <taxon>Actinomycetota</taxon>
        <taxon>Acidimicrobiia</taxon>
        <taxon>Acidimicrobiales</taxon>
        <taxon>Microthrixaceae</taxon>
        <taxon>Candidatus Neomicrothrix</taxon>
    </lineage>
</organism>
<dbReference type="GO" id="GO:0006281">
    <property type="term" value="P:DNA repair"/>
    <property type="evidence" value="ECO:0007669"/>
    <property type="project" value="UniProtKB-UniRule"/>
</dbReference>
<name>A0A936NEB1_9ACTN</name>
<dbReference type="InterPro" id="IPR004805">
    <property type="entry name" value="DnaE2/DnaE/PolC"/>
</dbReference>
<dbReference type="PANTHER" id="PTHR32294">
    <property type="entry name" value="DNA POLYMERASE III SUBUNIT ALPHA"/>
    <property type="match status" value="1"/>
</dbReference>
<dbReference type="InterPro" id="IPR029460">
    <property type="entry name" value="DNAPol_HHH"/>
</dbReference>
<evidence type="ECO:0000259" key="15">
    <source>
        <dbReference type="SMART" id="SM00481"/>
    </source>
</evidence>
<comment type="subcellular location">
    <subcellularLocation>
        <location evidence="1 13">Cytoplasm</location>
    </subcellularLocation>
</comment>
<dbReference type="GO" id="GO:0003887">
    <property type="term" value="F:DNA-directed DNA polymerase activity"/>
    <property type="evidence" value="ECO:0007669"/>
    <property type="project" value="UniProtKB-UniRule"/>
</dbReference>
<feature type="compositionally biased region" description="Gly residues" evidence="14">
    <location>
        <begin position="924"/>
        <end position="933"/>
    </location>
</feature>
<evidence type="ECO:0000256" key="14">
    <source>
        <dbReference type="SAM" id="MobiDB-lite"/>
    </source>
</evidence>
<dbReference type="PANTHER" id="PTHR32294:SF4">
    <property type="entry name" value="ERROR-PRONE DNA POLYMERASE"/>
    <property type="match status" value="1"/>
</dbReference>
<comment type="catalytic activity">
    <reaction evidence="12 13">
        <text>DNA(n) + a 2'-deoxyribonucleoside 5'-triphosphate = DNA(n+1) + diphosphate</text>
        <dbReference type="Rhea" id="RHEA:22508"/>
        <dbReference type="Rhea" id="RHEA-COMP:17339"/>
        <dbReference type="Rhea" id="RHEA-COMP:17340"/>
        <dbReference type="ChEBI" id="CHEBI:33019"/>
        <dbReference type="ChEBI" id="CHEBI:61560"/>
        <dbReference type="ChEBI" id="CHEBI:173112"/>
        <dbReference type="EC" id="2.7.7.7"/>
    </reaction>
</comment>
<dbReference type="Proteomes" id="UP000727993">
    <property type="component" value="Unassembled WGS sequence"/>
</dbReference>
<dbReference type="InterPro" id="IPR004365">
    <property type="entry name" value="NA-bd_OB_tRNA"/>
</dbReference>
<keyword evidence="7 13" id="KW-0548">Nucleotidyltransferase</keyword>
<dbReference type="AlphaFoldDB" id="A0A936NEB1"/>
<dbReference type="Gene3D" id="3.20.20.140">
    <property type="entry name" value="Metal-dependent hydrolases"/>
    <property type="match status" value="1"/>
</dbReference>
<dbReference type="GO" id="GO:0003676">
    <property type="term" value="F:nucleic acid binding"/>
    <property type="evidence" value="ECO:0007669"/>
    <property type="project" value="InterPro"/>
</dbReference>
<dbReference type="GO" id="GO:0006260">
    <property type="term" value="P:DNA replication"/>
    <property type="evidence" value="ECO:0007669"/>
    <property type="project" value="UniProtKB-KW"/>
</dbReference>
<dbReference type="Pfam" id="PF01336">
    <property type="entry name" value="tRNA_anti-codon"/>
    <property type="match status" value="1"/>
</dbReference>
<dbReference type="Pfam" id="PF14579">
    <property type="entry name" value="HHH_6"/>
    <property type="match status" value="1"/>
</dbReference>
<feature type="compositionally biased region" description="Basic residues" evidence="14">
    <location>
        <begin position="55"/>
        <end position="71"/>
    </location>
</feature>
<keyword evidence="6 13" id="KW-0808">Transferase</keyword>
<gene>
    <name evidence="13" type="primary">dnaE2</name>
    <name evidence="16" type="ORF">IPN02_18400</name>
</gene>
<feature type="compositionally biased region" description="Basic and acidic residues" evidence="14">
    <location>
        <begin position="38"/>
        <end position="53"/>
    </location>
</feature>
<accession>A0A936NEB1</accession>
<dbReference type="HAMAP" id="MF_01902">
    <property type="entry name" value="DNApol_error_prone"/>
    <property type="match status" value="1"/>
</dbReference>
<evidence type="ECO:0000256" key="8">
    <source>
        <dbReference type="ARBA" id="ARBA00022705"/>
    </source>
</evidence>
<dbReference type="NCBIfam" id="TIGR00594">
    <property type="entry name" value="polc"/>
    <property type="match status" value="1"/>
</dbReference>
<evidence type="ECO:0000313" key="16">
    <source>
        <dbReference type="EMBL" id="MBK9298758.1"/>
    </source>
</evidence>
<evidence type="ECO:0000256" key="6">
    <source>
        <dbReference type="ARBA" id="ARBA00022679"/>
    </source>
</evidence>
<dbReference type="Pfam" id="PF02811">
    <property type="entry name" value="PHP"/>
    <property type="match status" value="1"/>
</dbReference>
<evidence type="ECO:0000256" key="4">
    <source>
        <dbReference type="ARBA" id="ARBA00017273"/>
    </source>
</evidence>
<evidence type="ECO:0000256" key="5">
    <source>
        <dbReference type="ARBA" id="ARBA00022490"/>
    </source>
</evidence>
<sequence length="1205" mass="128566">MGWRNPAKSWSELEAQLSAVSGSPGRATQRGPSPPGVDPDKPATRGDDHEPRQRGGVRGRPRPGGAGRRRPGTAYAELHAHSHFSFLDGASSPEELVDEAVALELDALALTDHNGFYGVVRFAEAAREAGLPTVFGAEVSIGAAEPRAGEGTSHDPAARHLVILARDPEGYARLGTLLSTAQMAGEKGRPRLSFAELAEAAGRARGHWAALTGCRKGTVPAALVADGPRAAARELRALTAAFGSDSVFAELWDHGDPLDSARNDALVRLAASAGVRPLATNNVHYATPAARRLAGAMAAIRARSSLDHSDGFLPANGGAHLRSGAEQLARFARYPGVVQAASALGRECAFDLSLVAPSLPPYPCPPGPDGTPVSEMAYLRSLVEDGAVVRYGTRRAETAPGAWAQIDHELGVIEQLGFPGYFLVVWDIVAFCRRNDIYCQGRGSAANSAACFALGVTKADAVRLGLLFERFLSPERDGPPDIDLDIESGRREEVIQYVYERHGRSHAAQVANVITYRGRSALRDAAKALGYSVGQQDAWAKELGRWGPLPKPGEGRPEGISAPDAVIDLAGQLQGAPRHLGIHSGGMVMCDRPVVEVCPTEWGRMENRSVLQWDKDDCAAAGLVKFDLLGLGMLTALHATVDHITATRGETIDLAALPQDDDVYDMLCQGDSVGVFQVESRAQMATLPRLQPRCFFDLVVEVALIRPGPIQGGSVHPYLRRRRGEEPVTYLHPLCEPALKKTLGVPLFQEQLMQLAIDVAGFTPTEADQLRQAMASKRSAKAMAVLARRFDEGTAANGLDEATREELWSKLAAFSNYGFPESHSVSFAYLVYASAWLKYHEPAAFLAGLLDAQPMGFWSPHSLVQDARRHRVEVDAPDVATSGVMSTLWWPGGTSGSRLIPHVPDIDIDIDIGPDIGPDIDGAAGTGLVDGGGAPPPDRRYRWNRDRPQPRVRLGLASVRHLGEDAAAQVVAERPYASVEDLARRAGLSRQQLEALATAGALGGFADPHRSGQPLGRRAALWSVGAAAQGSPDRLEGIVTGAEAPRLPGMAEWEEAQADLWATGVSADGHPTRFVRHRLDALGISTAQALLSSPDGTKVSVGGIVTHRQRPQTAGGTIFLNLEDETGLVNVVCSPGCWVRYRRLARDAPALVVTGRLERTVDDVVAVAAERFDPLPVPVGADAGRGPQRRGGSGSRGGLRSRDFR</sequence>
<proteinExistence type="inferred from homology"/>
<feature type="region of interest" description="Disordered" evidence="14">
    <location>
        <begin position="1"/>
        <end position="71"/>
    </location>
</feature>
<keyword evidence="5 13" id="KW-0963">Cytoplasm</keyword>
<dbReference type="Pfam" id="PF07733">
    <property type="entry name" value="DNA_pol3_alpha"/>
    <property type="match status" value="1"/>
</dbReference>
<evidence type="ECO:0000256" key="2">
    <source>
        <dbReference type="ARBA" id="ARBA00007391"/>
    </source>
</evidence>
<dbReference type="InterPro" id="IPR003141">
    <property type="entry name" value="Pol/His_phosphatase_N"/>
</dbReference>
<dbReference type="Pfam" id="PF17657">
    <property type="entry name" value="DNA_pol3_finger"/>
    <property type="match status" value="1"/>
</dbReference>
<dbReference type="InterPro" id="IPR011708">
    <property type="entry name" value="DNA_pol3_alpha_NTPase_dom"/>
</dbReference>
<keyword evidence="9 13" id="KW-0227">DNA damage</keyword>
<evidence type="ECO:0000256" key="12">
    <source>
        <dbReference type="ARBA" id="ARBA00049244"/>
    </source>
</evidence>
<comment type="function">
    <text evidence="13">DNA polymerase involved in damage-induced mutagenesis and translesion synthesis (TLS). It is not the major replicative DNA polymerase.</text>
</comment>
<keyword evidence="10 13" id="KW-0239">DNA-directed DNA polymerase</keyword>
<evidence type="ECO:0000256" key="3">
    <source>
        <dbReference type="ARBA" id="ARBA00012417"/>
    </source>
</evidence>
<evidence type="ECO:0000313" key="17">
    <source>
        <dbReference type="Proteomes" id="UP000727993"/>
    </source>
</evidence>
<reference evidence="16 17" key="1">
    <citation type="submission" date="2020-10" db="EMBL/GenBank/DDBJ databases">
        <title>Connecting structure to function with the recovery of over 1000 high-quality activated sludge metagenome-assembled genomes encoding full-length rRNA genes using long-read sequencing.</title>
        <authorList>
            <person name="Singleton C.M."/>
            <person name="Petriglieri F."/>
            <person name="Kristensen J.M."/>
            <person name="Kirkegaard R.H."/>
            <person name="Michaelsen T.Y."/>
            <person name="Andersen M.H."/>
            <person name="Karst S.M."/>
            <person name="Dueholm M.S."/>
            <person name="Nielsen P.H."/>
            <person name="Albertsen M."/>
        </authorList>
    </citation>
    <scope>NUCLEOTIDE SEQUENCE [LARGE SCALE GENOMIC DNA]</scope>
    <source>
        <strain evidence="16">Lyne_18-Q3-R50-59_MAXAC.006</strain>
    </source>
</reference>
<dbReference type="NCBIfam" id="NF004225">
    <property type="entry name" value="PRK05672.1"/>
    <property type="match status" value="1"/>
</dbReference>
<dbReference type="SUPFAM" id="SSF89550">
    <property type="entry name" value="PHP domain-like"/>
    <property type="match status" value="1"/>
</dbReference>
<comment type="caution">
    <text evidence="16">The sequence shown here is derived from an EMBL/GenBank/DDBJ whole genome shotgun (WGS) entry which is preliminary data.</text>
</comment>
<evidence type="ECO:0000256" key="11">
    <source>
        <dbReference type="ARBA" id="ARBA00023204"/>
    </source>
</evidence>
<evidence type="ECO:0000256" key="7">
    <source>
        <dbReference type="ARBA" id="ARBA00022695"/>
    </source>
</evidence>
<feature type="domain" description="Polymerase/histidinol phosphatase N-terminal" evidence="15">
    <location>
        <begin position="76"/>
        <end position="143"/>
    </location>
</feature>
<keyword evidence="8 13" id="KW-0235">DNA replication</keyword>
<evidence type="ECO:0000256" key="13">
    <source>
        <dbReference type="HAMAP-Rule" id="MF_01902"/>
    </source>
</evidence>
<dbReference type="CDD" id="cd04485">
    <property type="entry name" value="DnaE_OBF"/>
    <property type="match status" value="1"/>
</dbReference>
<dbReference type="EMBL" id="JADJZA010000010">
    <property type="protein sequence ID" value="MBK9298758.1"/>
    <property type="molecule type" value="Genomic_DNA"/>
</dbReference>
<dbReference type="InterPro" id="IPR040982">
    <property type="entry name" value="DNA_pol3_finger"/>
</dbReference>
<dbReference type="Gene3D" id="1.10.150.870">
    <property type="match status" value="1"/>
</dbReference>
<feature type="region of interest" description="Disordered" evidence="14">
    <location>
        <begin position="923"/>
        <end position="945"/>
    </location>
</feature>
<dbReference type="SMART" id="SM00481">
    <property type="entry name" value="POLIIIAc"/>
    <property type="match status" value="1"/>
</dbReference>
<feature type="region of interest" description="Disordered" evidence="14">
    <location>
        <begin position="1176"/>
        <end position="1205"/>
    </location>
</feature>
<evidence type="ECO:0000256" key="10">
    <source>
        <dbReference type="ARBA" id="ARBA00022932"/>
    </source>
</evidence>
<comment type="similarity">
    <text evidence="2 13">Belongs to the DNA polymerase type-C family. DnaE2 subfamily.</text>
</comment>
<dbReference type="InterPro" id="IPR023073">
    <property type="entry name" value="DnaE2"/>
</dbReference>
<dbReference type="GO" id="GO:0005737">
    <property type="term" value="C:cytoplasm"/>
    <property type="evidence" value="ECO:0007669"/>
    <property type="project" value="UniProtKB-SubCell"/>
</dbReference>
<dbReference type="GO" id="GO:0008408">
    <property type="term" value="F:3'-5' exonuclease activity"/>
    <property type="evidence" value="ECO:0007669"/>
    <property type="project" value="InterPro"/>
</dbReference>
<dbReference type="InterPro" id="IPR004013">
    <property type="entry name" value="PHP_dom"/>
</dbReference>
<dbReference type="InterPro" id="IPR016195">
    <property type="entry name" value="Pol/histidinol_Pase-like"/>
</dbReference>
<keyword evidence="11 13" id="KW-0234">DNA repair</keyword>
<evidence type="ECO:0000256" key="9">
    <source>
        <dbReference type="ARBA" id="ARBA00022763"/>
    </source>
</evidence>
<dbReference type="EC" id="2.7.7.7" evidence="3 13"/>
<evidence type="ECO:0000256" key="1">
    <source>
        <dbReference type="ARBA" id="ARBA00004496"/>
    </source>
</evidence>